<keyword evidence="2" id="KW-0472">Membrane</keyword>
<dbReference type="SUPFAM" id="SSF54001">
    <property type="entry name" value="Cysteine proteinases"/>
    <property type="match status" value="1"/>
</dbReference>
<evidence type="ECO:0000259" key="3">
    <source>
        <dbReference type="Pfam" id="PF26133"/>
    </source>
</evidence>
<dbReference type="AlphaFoldDB" id="A0A4U6TG79"/>
<dbReference type="OMA" id="AGECHND"/>
<dbReference type="Pfam" id="PF26133">
    <property type="entry name" value="DUF8039"/>
    <property type="match status" value="1"/>
</dbReference>
<reference evidence="4" key="1">
    <citation type="submission" date="2019-03" db="EMBL/GenBank/DDBJ databases">
        <title>WGS assembly of Setaria viridis.</title>
        <authorList>
            <person name="Huang P."/>
            <person name="Jenkins J."/>
            <person name="Grimwood J."/>
            <person name="Barry K."/>
            <person name="Healey A."/>
            <person name="Mamidi S."/>
            <person name="Sreedasyam A."/>
            <person name="Shu S."/>
            <person name="Feldman M."/>
            <person name="Wu J."/>
            <person name="Yu Y."/>
            <person name="Chen C."/>
            <person name="Johnson J."/>
            <person name="Rokhsar D."/>
            <person name="Baxter I."/>
            <person name="Schmutz J."/>
            <person name="Brutnell T."/>
            <person name="Kellogg E."/>
        </authorList>
    </citation>
    <scope>NUCLEOTIDE SEQUENCE [LARGE SCALE GENOMIC DNA]</scope>
</reference>
<dbReference type="Gramene" id="TKV99772">
    <property type="protein sequence ID" value="TKV99772"/>
    <property type="gene ID" value="SEVIR_8G065900v2"/>
</dbReference>
<keyword evidence="5" id="KW-1185">Reference proteome</keyword>
<evidence type="ECO:0000313" key="5">
    <source>
        <dbReference type="Proteomes" id="UP000298652"/>
    </source>
</evidence>
<proteinExistence type="predicted"/>
<protein>
    <recommendedName>
        <fullName evidence="3">DUF8039 domain-containing protein</fullName>
    </recommendedName>
</protein>
<feature type="compositionally biased region" description="Basic residues" evidence="1">
    <location>
        <begin position="216"/>
        <end position="241"/>
    </location>
</feature>
<feature type="region of interest" description="Disordered" evidence="1">
    <location>
        <begin position="164"/>
        <end position="247"/>
    </location>
</feature>
<accession>A0A4U6TG79</accession>
<organism evidence="4 5">
    <name type="scientific">Setaria viridis</name>
    <name type="common">Green bristlegrass</name>
    <name type="synonym">Setaria italica subsp. viridis</name>
    <dbReference type="NCBI Taxonomy" id="4556"/>
    <lineage>
        <taxon>Eukaryota</taxon>
        <taxon>Viridiplantae</taxon>
        <taxon>Streptophyta</taxon>
        <taxon>Embryophyta</taxon>
        <taxon>Tracheophyta</taxon>
        <taxon>Spermatophyta</taxon>
        <taxon>Magnoliopsida</taxon>
        <taxon>Liliopsida</taxon>
        <taxon>Poales</taxon>
        <taxon>Poaceae</taxon>
        <taxon>PACMAD clade</taxon>
        <taxon>Panicoideae</taxon>
        <taxon>Panicodae</taxon>
        <taxon>Paniceae</taxon>
        <taxon>Cenchrinae</taxon>
        <taxon>Setaria</taxon>
    </lineage>
</organism>
<dbReference type="PANTHER" id="PTHR33018">
    <property type="entry name" value="OS10G0338966 PROTEIN-RELATED"/>
    <property type="match status" value="1"/>
</dbReference>
<dbReference type="Gene3D" id="3.40.395.10">
    <property type="entry name" value="Adenoviral Proteinase, Chain A"/>
    <property type="match status" value="1"/>
</dbReference>
<keyword evidence="2" id="KW-1133">Transmembrane helix</keyword>
<evidence type="ECO:0000256" key="1">
    <source>
        <dbReference type="SAM" id="MobiDB-lite"/>
    </source>
</evidence>
<dbReference type="EMBL" id="CM016559">
    <property type="protein sequence ID" value="TKV99772.1"/>
    <property type="molecule type" value="Genomic_DNA"/>
</dbReference>
<dbReference type="Proteomes" id="UP000298652">
    <property type="component" value="Chromosome 8"/>
</dbReference>
<feature type="transmembrane region" description="Helical" evidence="2">
    <location>
        <begin position="448"/>
        <end position="465"/>
    </location>
</feature>
<gene>
    <name evidence="4" type="ORF">SEVIR_8G065900v2</name>
</gene>
<evidence type="ECO:0000256" key="2">
    <source>
        <dbReference type="SAM" id="Phobius"/>
    </source>
</evidence>
<keyword evidence="2" id="KW-0812">Transmembrane</keyword>
<sequence>MEEIIDRRVALALRKQASEQAAAAALGPHVDVSPTQRQSSVASMEALARGSSKILKDNQRHPVDDIIGRAPCELVTPVKNKLIVVAYGVVEQPMQGQTLMVWLIVVAYGVEIPARGYAKVGVDRVVNSWDDLELEIPGDGGEKNLGEAIDGWILWPKHYIRVTQPNPPTLGSSPQGSRARSRKPSARAPSPLPNRDPSMSPVPERDPSMSPPPPPMKKRSVPPPPPKKKQKKQKEKQPKKKLPYDMTNEELMTAKQKQEPPLDMRKLRSFIRSKEAEQTKQLEKPPLSDNKADTNLTIAQLRGEDHIPTHPVPTKWKYEYGKPLVLLQLVKWLPTKMYKLHKWYMEATAQGFAMIEVQIGDEHYFHGDDIINVLLEELYFLFNQDAIDKMEIQTCWRNRYYDIGFMDPQVIHEANLRDKPNRTLKNIYKFLDKQHYKKFILLSYNFKFHWILIVVMPNMSFVYVFDSLRKKEEEYTNIIDTMNKSMGSIPSNSRGKDKLFDTEVFRAIQEQLCGFLLDEVINPAGECHNDGSNLQHRQNSGSE</sequence>
<dbReference type="InterPro" id="IPR038765">
    <property type="entry name" value="Papain-like_cys_pep_sf"/>
</dbReference>
<evidence type="ECO:0000313" key="4">
    <source>
        <dbReference type="EMBL" id="TKV99772.1"/>
    </source>
</evidence>
<dbReference type="PANTHER" id="PTHR33018:SF34">
    <property type="entry name" value="OS02G0472350 PROTEIN"/>
    <property type="match status" value="1"/>
</dbReference>
<name>A0A4U6TG79_SETVI</name>
<dbReference type="InterPro" id="IPR058352">
    <property type="entry name" value="DUF8039"/>
</dbReference>
<feature type="domain" description="DUF8039" evidence="3">
    <location>
        <begin position="61"/>
        <end position="162"/>
    </location>
</feature>